<evidence type="ECO:0000256" key="1">
    <source>
        <dbReference type="ARBA" id="ARBA00022723"/>
    </source>
</evidence>
<accession>A0A2V1DBL1</accession>
<proteinExistence type="predicted"/>
<keyword evidence="1" id="KW-0479">Metal-binding</keyword>
<gene>
    <name evidence="6" type="ORF">DM02DRAFT_690044</name>
</gene>
<evidence type="ECO:0000256" key="4">
    <source>
        <dbReference type="PROSITE-ProRule" id="PRU00134"/>
    </source>
</evidence>
<dbReference type="OrthoDB" id="432970at2759"/>
<sequence length="345" mass="39092">MLLDEHTKCSACGEAASNKCTACQTHVYCGKDCQIKDWPEHKKICKHVRQEMIVERAGNLLKELYLDLREKTFDNHIVQVNAKNPKELIIYDGNLKDRVGWFQKFPNHLVEKGSIKNGVLSTLTCNEPLALMKGAVEKLFKGDHWKTTEVEVALNPPPRVSIIYLPDKVEPQTNWPSYGHNLLHLHSVHSKRKWVVDLTGDQYGIPQAVWTWSDYKSRYVAKIDCVGPLGSSEEILQKSSKINGYPSVSCGAALEAASRFQEGIKSWEKVNDLTLCELVKLPGQKFKDKRRELLNTMGIFMAQYVENVEAAYAAKYRDVSMYETENPGVSLIQQMGLSKEFSNGK</sequence>
<dbReference type="InterPro" id="IPR002893">
    <property type="entry name" value="Znf_MYND"/>
</dbReference>
<dbReference type="EMBL" id="KZ805495">
    <property type="protein sequence ID" value="PVH95472.1"/>
    <property type="molecule type" value="Genomic_DNA"/>
</dbReference>
<keyword evidence="7" id="KW-1185">Reference proteome</keyword>
<dbReference type="PROSITE" id="PS50865">
    <property type="entry name" value="ZF_MYND_2"/>
    <property type="match status" value="1"/>
</dbReference>
<evidence type="ECO:0000256" key="2">
    <source>
        <dbReference type="ARBA" id="ARBA00022771"/>
    </source>
</evidence>
<evidence type="ECO:0000259" key="5">
    <source>
        <dbReference type="PROSITE" id="PS50865"/>
    </source>
</evidence>
<dbReference type="Pfam" id="PF01753">
    <property type="entry name" value="zf-MYND"/>
    <property type="match status" value="1"/>
</dbReference>
<evidence type="ECO:0000313" key="6">
    <source>
        <dbReference type="EMBL" id="PVH95472.1"/>
    </source>
</evidence>
<dbReference type="Proteomes" id="UP000244855">
    <property type="component" value="Unassembled WGS sequence"/>
</dbReference>
<dbReference type="SUPFAM" id="SSF144232">
    <property type="entry name" value="HIT/MYND zinc finger-like"/>
    <property type="match status" value="1"/>
</dbReference>
<name>A0A2V1DBL1_9PLEO</name>
<protein>
    <recommendedName>
        <fullName evidence="5">MYND-type domain-containing protein</fullName>
    </recommendedName>
</protein>
<dbReference type="AlphaFoldDB" id="A0A2V1DBL1"/>
<dbReference type="STRING" id="97972.A0A2V1DBL1"/>
<evidence type="ECO:0000256" key="3">
    <source>
        <dbReference type="ARBA" id="ARBA00022833"/>
    </source>
</evidence>
<organism evidence="6 7">
    <name type="scientific">Periconia macrospinosa</name>
    <dbReference type="NCBI Taxonomy" id="97972"/>
    <lineage>
        <taxon>Eukaryota</taxon>
        <taxon>Fungi</taxon>
        <taxon>Dikarya</taxon>
        <taxon>Ascomycota</taxon>
        <taxon>Pezizomycotina</taxon>
        <taxon>Dothideomycetes</taxon>
        <taxon>Pleosporomycetidae</taxon>
        <taxon>Pleosporales</taxon>
        <taxon>Massarineae</taxon>
        <taxon>Periconiaceae</taxon>
        <taxon>Periconia</taxon>
    </lineage>
</organism>
<feature type="domain" description="MYND-type" evidence="5">
    <location>
        <begin position="9"/>
        <end position="45"/>
    </location>
</feature>
<evidence type="ECO:0000313" key="7">
    <source>
        <dbReference type="Proteomes" id="UP000244855"/>
    </source>
</evidence>
<dbReference type="GO" id="GO:0008270">
    <property type="term" value="F:zinc ion binding"/>
    <property type="evidence" value="ECO:0007669"/>
    <property type="project" value="UniProtKB-KW"/>
</dbReference>
<keyword evidence="2 4" id="KW-0863">Zinc-finger</keyword>
<reference evidence="6 7" key="1">
    <citation type="journal article" date="2018" name="Sci. Rep.">
        <title>Comparative genomics provides insights into the lifestyle and reveals functional heterogeneity of dark septate endophytic fungi.</title>
        <authorList>
            <person name="Knapp D.G."/>
            <person name="Nemeth J.B."/>
            <person name="Barry K."/>
            <person name="Hainaut M."/>
            <person name="Henrissat B."/>
            <person name="Johnson J."/>
            <person name="Kuo A."/>
            <person name="Lim J.H.P."/>
            <person name="Lipzen A."/>
            <person name="Nolan M."/>
            <person name="Ohm R.A."/>
            <person name="Tamas L."/>
            <person name="Grigoriev I.V."/>
            <person name="Spatafora J.W."/>
            <person name="Nagy L.G."/>
            <person name="Kovacs G.M."/>
        </authorList>
    </citation>
    <scope>NUCLEOTIDE SEQUENCE [LARGE SCALE GENOMIC DNA]</scope>
    <source>
        <strain evidence="6 7">DSE2036</strain>
    </source>
</reference>
<keyword evidence="3" id="KW-0862">Zinc</keyword>
<dbReference type="Gene3D" id="6.10.140.2220">
    <property type="match status" value="1"/>
</dbReference>